<feature type="binding site" evidence="8">
    <location>
        <begin position="292"/>
        <end position="295"/>
    </location>
    <ligand>
        <name>GTP</name>
        <dbReference type="ChEBI" id="CHEBI:37565"/>
        <label>2</label>
    </ligand>
</feature>
<comment type="subunit">
    <text evidence="8">Associates with the 50S ribosomal subunit.</text>
</comment>
<dbReference type="PANTHER" id="PTHR43834:SF6">
    <property type="entry name" value="GTPASE DER"/>
    <property type="match status" value="1"/>
</dbReference>
<dbReference type="GO" id="GO:0043022">
    <property type="term" value="F:ribosome binding"/>
    <property type="evidence" value="ECO:0007669"/>
    <property type="project" value="TreeGrafter"/>
</dbReference>
<dbReference type="CDD" id="cd01895">
    <property type="entry name" value="EngA2"/>
    <property type="match status" value="1"/>
</dbReference>
<accession>A0A063YCP8</accession>
<evidence type="ECO:0000256" key="1">
    <source>
        <dbReference type="ARBA" id="ARBA00008279"/>
    </source>
</evidence>
<dbReference type="GO" id="GO:0005525">
    <property type="term" value="F:GTP binding"/>
    <property type="evidence" value="ECO:0007669"/>
    <property type="project" value="UniProtKB-UniRule"/>
</dbReference>
<dbReference type="GO" id="GO:0042254">
    <property type="term" value="P:ribosome biogenesis"/>
    <property type="evidence" value="ECO:0007669"/>
    <property type="project" value="UniProtKB-KW"/>
</dbReference>
<comment type="function">
    <text evidence="8 10">GTPase that plays an essential role in the late steps of ribosome biogenesis.</text>
</comment>
<evidence type="ECO:0000256" key="9">
    <source>
        <dbReference type="PROSITE-ProRule" id="PRU01049"/>
    </source>
</evidence>
<dbReference type="AlphaFoldDB" id="A0A063YCP8"/>
<dbReference type="PIRSF" id="PIRSF006485">
    <property type="entry name" value="GTP-binding_EngA"/>
    <property type="match status" value="1"/>
</dbReference>
<evidence type="ECO:0000256" key="2">
    <source>
        <dbReference type="ARBA" id="ARBA00020953"/>
    </source>
</evidence>
<keyword evidence="6 8" id="KW-0342">GTP-binding</keyword>
<protein>
    <recommendedName>
        <fullName evidence="2 8">GTPase Der</fullName>
    </recommendedName>
    <alternativeName>
        <fullName evidence="7 8">GTP-binding protein EngA</fullName>
    </alternativeName>
</protein>
<evidence type="ECO:0000256" key="8">
    <source>
        <dbReference type="HAMAP-Rule" id="MF_00195"/>
    </source>
</evidence>
<keyword evidence="4 10" id="KW-0677">Repeat</keyword>
<evidence type="ECO:0000256" key="10">
    <source>
        <dbReference type="RuleBase" id="RU004481"/>
    </source>
</evidence>
<proteinExistence type="inferred from homology"/>
<feature type="binding site" evidence="8">
    <location>
        <begin position="119"/>
        <end position="122"/>
    </location>
    <ligand>
        <name>GTP</name>
        <dbReference type="ChEBI" id="CHEBI:37565"/>
        <label>1</label>
    </ligand>
</feature>
<dbReference type="Gene3D" id="3.30.300.20">
    <property type="match status" value="1"/>
</dbReference>
<dbReference type="FunFam" id="3.40.50.300:FF:000057">
    <property type="entry name" value="GTPase Der"/>
    <property type="match status" value="1"/>
</dbReference>
<feature type="binding site" evidence="8">
    <location>
        <begin position="57"/>
        <end position="61"/>
    </location>
    <ligand>
        <name>GTP</name>
        <dbReference type="ChEBI" id="CHEBI:37565"/>
        <label>1</label>
    </ligand>
</feature>
<dbReference type="HAMAP" id="MF_00195">
    <property type="entry name" value="GTPase_Der"/>
    <property type="match status" value="1"/>
</dbReference>
<keyword evidence="5 8" id="KW-0547">Nucleotide-binding</keyword>
<dbReference type="InterPro" id="IPR005225">
    <property type="entry name" value="Small_GTP-bd"/>
</dbReference>
<feature type="binding site" evidence="8">
    <location>
        <begin position="180"/>
        <end position="187"/>
    </location>
    <ligand>
        <name>GTP</name>
        <dbReference type="ChEBI" id="CHEBI:37565"/>
        <label>2</label>
    </ligand>
</feature>
<sequence length="442" mass="50338">MSKNIVAIIGKPNVGKSTLFNQIIGKRSSITLDTPGVTRDRLYADGFWVGKKFKLIDTGGITIENDNFKSLIKLQASIAIEEANTIIFLLDGTQPLTNEDYFIADLLRKSNKNVIVVLNKLEGKNKYIYDNRIYSLGFKKIFPISAIHKEGLGDLLDEIVYNFNYTDENEQDTFKIALLGKPNVGKSTILNNLLNENRSIVSDVPGTTRDSVSGFFQIEGQDFEIIDTAGIKRKNKLTESVEHYSLMRAIASIEEAQLCLLILDACEEITLFQQNIVGIAHKNLKPIIVVVNKWDLIERDTNTMDEYKKSLKKKLKFIDWAPIVFISALKNQRVNKLKEKIIEIKQNIERKINTNQLNTVMINAQLIKPASSINGKRLSIKFAKQIENSSIPKFLLFVNDKNLAHFTYLRYIENQIRENFDFTGTPIELILKDEKGDRQCIK</sequence>
<dbReference type="InterPro" id="IPR003593">
    <property type="entry name" value="AAA+_ATPase"/>
</dbReference>
<reference evidence="11" key="1">
    <citation type="submission" date="2022-07" db="EMBL/GenBank/DDBJ databases">
        <title>Complete genome of Mycoplasma hyosynoviae B1.</title>
        <authorList>
            <person name="Spergser J."/>
        </authorList>
    </citation>
    <scope>NUCLEOTIDE SEQUENCE</scope>
    <source>
        <strain evidence="11">B1</strain>
    </source>
</reference>
<dbReference type="SMART" id="SM00382">
    <property type="entry name" value="AAA"/>
    <property type="match status" value="2"/>
</dbReference>
<dbReference type="GO" id="GO:0016787">
    <property type="term" value="F:hydrolase activity"/>
    <property type="evidence" value="ECO:0007669"/>
    <property type="project" value="UniProtKB-KW"/>
</dbReference>
<feature type="binding site" evidence="8">
    <location>
        <begin position="10"/>
        <end position="17"/>
    </location>
    <ligand>
        <name>GTP</name>
        <dbReference type="ChEBI" id="CHEBI:37565"/>
        <label>1</label>
    </ligand>
</feature>
<organism evidence="11 12">
    <name type="scientific">Metamycoplasma hyosynoviae</name>
    <dbReference type="NCBI Taxonomy" id="29559"/>
    <lineage>
        <taxon>Bacteria</taxon>
        <taxon>Bacillati</taxon>
        <taxon>Mycoplasmatota</taxon>
        <taxon>Mycoplasmoidales</taxon>
        <taxon>Metamycoplasmataceae</taxon>
        <taxon>Metamycoplasma</taxon>
    </lineage>
</organism>
<evidence type="ECO:0000313" key="12">
    <source>
        <dbReference type="Proteomes" id="UP001059349"/>
    </source>
</evidence>
<feature type="binding site" evidence="8">
    <location>
        <begin position="227"/>
        <end position="231"/>
    </location>
    <ligand>
        <name>GTP</name>
        <dbReference type="ChEBI" id="CHEBI:37565"/>
        <label>2</label>
    </ligand>
</feature>
<dbReference type="GeneID" id="75105306"/>
<dbReference type="InterPro" id="IPR027417">
    <property type="entry name" value="P-loop_NTPase"/>
</dbReference>
<dbReference type="EMBL" id="CP101127">
    <property type="protein sequence ID" value="UTO25691.1"/>
    <property type="molecule type" value="Genomic_DNA"/>
</dbReference>
<evidence type="ECO:0000256" key="3">
    <source>
        <dbReference type="ARBA" id="ARBA00022517"/>
    </source>
</evidence>
<dbReference type="RefSeq" id="WP_036441048.1">
    <property type="nucleotide sequence ID" value="NZ_CP101127.1"/>
</dbReference>
<dbReference type="SMART" id="SM00173">
    <property type="entry name" value="RAS"/>
    <property type="match status" value="1"/>
</dbReference>
<keyword evidence="3 8" id="KW-0690">Ribosome biogenesis</keyword>
<dbReference type="Proteomes" id="UP001059349">
    <property type="component" value="Chromosome"/>
</dbReference>
<dbReference type="FunFam" id="3.40.50.300:FF:000040">
    <property type="entry name" value="GTPase Der"/>
    <property type="match status" value="1"/>
</dbReference>
<name>A0A063YCP8_9BACT</name>
<evidence type="ECO:0000256" key="4">
    <source>
        <dbReference type="ARBA" id="ARBA00022737"/>
    </source>
</evidence>
<gene>
    <name evidence="8 11" type="primary">der</name>
    <name evidence="11" type="ORF">NMG93_02295</name>
</gene>
<dbReference type="NCBIfam" id="TIGR03594">
    <property type="entry name" value="GTPase_EngA"/>
    <property type="match status" value="1"/>
</dbReference>
<evidence type="ECO:0000256" key="7">
    <source>
        <dbReference type="ARBA" id="ARBA00032345"/>
    </source>
</evidence>
<evidence type="ECO:0000256" key="6">
    <source>
        <dbReference type="ARBA" id="ARBA00023134"/>
    </source>
</evidence>
<evidence type="ECO:0000256" key="5">
    <source>
        <dbReference type="ARBA" id="ARBA00022741"/>
    </source>
</evidence>
<dbReference type="CDD" id="cd01894">
    <property type="entry name" value="EngA1"/>
    <property type="match status" value="1"/>
</dbReference>
<dbReference type="PROSITE" id="PS51712">
    <property type="entry name" value="G_ENGA"/>
    <property type="match status" value="2"/>
</dbReference>
<keyword evidence="11" id="KW-0378">Hydrolase</keyword>
<dbReference type="NCBIfam" id="TIGR00231">
    <property type="entry name" value="small_GTP"/>
    <property type="match status" value="2"/>
</dbReference>
<dbReference type="Pfam" id="PF14714">
    <property type="entry name" value="KH_dom-like"/>
    <property type="match status" value="1"/>
</dbReference>
<dbReference type="InterPro" id="IPR015946">
    <property type="entry name" value="KH_dom-like_a/b"/>
</dbReference>
<dbReference type="Gene3D" id="3.40.50.300">
    <property type="entry name" value="P-loop containing nucleotide triphosphate hydrolases"/>
    <property type="match status" value="2"/>
</dbReference>
<dbReference type="PRINTS" id="PR00326">
    <property type="entry name" value="GTP1OBG"/>
</dbReference>
<dbReference type="InterPro" id="IPR016484">
    <property type="entry name" value="GTPase_Der"/>
</dbReference>
<dbReference type="InterPro" id="IPR032859">
    <property type="entry name" value="KH_dom-like"/>
</dbReference>
<dbReference type="SUPFAM" id="SSF52540">
    <property type="entry name" value="P-loop containing nucleoside triphosphate hydrolases"/>
    <property type="match status" value="2"/>
</dbReference>
<comment type="similarity">
    <text evidence="1 8 9 10">Belongs to the TRAFAC class TrmE-Era-EngA-EngB-Septin-like GTPase superfamily. EngA (Der) GTPase family.</text>
</comment>
<dbReference type="PANTHER" id="PTHR43834">
    <property type="entry name" value="GTPASE DER"/>
    <property type="match status" value="1"/>
</dbReference>
<dbReference type="InterPro" id="IPR006073">
    <property type="entry name" value="GTP-bd"/>
</dbReference>
<dbReference type="Pfam" id="PF01926">
    <property type="entry name" value="MMR_HSR1"/>
    <property type="match status" value="2"/>
</dbReference>
<evidence type="ECO:0000313" key="11">
    <source>
        <dbReference type="EMBL" id="UTO25691.1"/>
    </source>
</evidence>
<dbReference type="InterPro" id="IPR031166">
    <property type="entry name" value="G_ENGA"/>
</dbReference>